<evidence type="ECO:0000259" key="2">
    <source>
        <dbReference type="PROSITE" id="PS50930"/>
    </source>
</evidence>
<dbReference type="EMBL" id="JAFMYU010000025">
    <property type="protein sequence ID" value="MBO0934022.1"/>
    <property type="molecule type" value="Genomic_DNA"/>
</dbReference>
<keyword evidence="1" id="KW-0472">Membrane</keyword>
<protein>
    <submittedName>
        <fullName evidence="3">LytTR family transcriptional regulator</fullName>
    </submittedName>
</protein>
<reference evidence="3 4" key="1">
    <citation type="submission" date="2021-03" db="EMBL/GenBank/DDBJ databases">
        <title>Fibrella sp. HMF5036 genome sequencing and assembly.</title>
        <authorList>
            <person name="Kang H."/>
            <person name="Kim H."/>
            <person name="Bae S."/>
            <person name="Joh K."/>
        </authorList>
    </citation>
    <scope>NUCLEOTIDE SEQUENCE [LARGE SCALE GENOMIC DNA]</scope>
    <source>
        <strain evidence="3 4">HMF5036</strain>
    </source>
</reference>
<feature type="transmembrane region" description="Helical" evidence="1">
    <location>
        <begin position="71"/>
        <end position="90"/>
    </location>
</feature>
<keyword evidence="1" id="KW-1133">Transmembrane helix</keyword>
<dbReference type="GO" id="GO:0003677">
    <property type="term" value="F:DNA binding"/>
    <property type="evidence" value="ECO:0007669"/>
    <property type="project" value="InterPro"/>
</dbReference>
<organism evidence="3 4">
    <name type="scientific">Fibrella aquatilis</name>
    <dbReference type="NCBI Taxonomy" id="2817059"/>
    <lineage>
        <taxon>Bacteria</taxon>
        <taxon>Pseudomonadati</taxon>
        <taxon>Bacteroidota</taxon>
        <taxon>Cytophagia</taxon>
        <taxon>Cytophagales</taxon>
        <taxon>Spirosomataceae</taxon>
        <taxon>Fibrella</taxon>
    </lineage>
</organism>
<gene>
    <name evidence="3" type="ORF">J2I48_23645</name>
</gene>
<dbReference type="InterPro" id="IPR007492">
    <property type="entry name" value="LytTR_DNA-bd_dom"/>
</dbReference>
<feature type="transmembrane region" description="Helical" evidence="1">
    <location>
        <begin position="38"/>
        <end position="59"/>
    </location>
</feature>
<evidence type="ECO:0000313" key="3">
    <source>
        <dbReference type="EMBL" id="MBO0934022.1"/>
    </source>
</evidence>
<dbReference type="Proteomes" id="UP000664795">
    <property type="component" value="Unassembled WGS sequence"/>
</dbReference>
<evidence type="ECO:0000256" key="1">
    <source>
        <dbReference type="SAM" id="Phobius"/>
    </source>
</evidence>
<dbReference type="RefSeq" id="WP_207337988.1">
    <property type="nucleotide sequence ID" value="NZ_JAFMYU010000025.1"/>
</dbReference>
<name>A0A939GCE7_9BACT</name>
<dbReference type="AlphaFoldDB" id="A0A939GCE7"/>
<dbReference type="Pfam" id="PF04397">
    <property type="entry name" value="LytTR"/>
    <property type="match status" value="1"/>
</dbReference>
<keyword evidence="1" id="KW-0812">Transmembrane</keyword>
<sequence>MKWLSFVGRNLLGLSALLLAHNFVDQYILHGGTDWTDYAPYLFLVLMYGWIVFHNRVLFERLFLGGNRVAYFGWLGLCMLVGTVNMTLILRQLFGVDNVVPHLLRYYSDTVTGLGVYVTYRYLTTTSANPPASIAPQTPLPTEPTYLSCLVNGVPQQIPVVTIRYVEGLENYIKIFMAGQMHVVRMTLKEAELRLPKDQFVRISKSHIVNLTQAQRLDADHVQVGAQTLRIGRVFKRYTAEQLP</sequence>
<accession>A0A939GCE7</accession>
<proteinExistence type="predicted"/>
<dbReference type="PROSITE" id="PS50930">
    <property type="entry name" value="HTH_LYTTR"/>
    <property type="match status" value="1"/>
</dbReference>
<dbReference type="Gene3D" id="2.40.50.1020">
    <property type="entry name" value="LytTr DNA-binding domain"/>
    <property type="match status" value="1"/>
</dbReference>
<feature type="domain" description="HTH LytTR-type" evidence="2">
    <location>
        <begin position="165"/>
        <end position="218"/>
    </location>
</feature>
<keyword evidence="4" id="KW-1185">Reference proteome</keyword>
<dbReference type="SMART" id="SM00850">
    <property type="entry name" value="LytTR"/>
    <property type="match status" value="1"/>
</dbReference>
<evidence type="ECO:0000313" key="4">
    <source>
        <dbReference type="Proteomes" id="UP000664795"/>
    </source>
</evidence>
<comment type="caution">
    <text evidence="3">The sequence shown here is derived from an EMBL/GenBank/DDBJ whole genome shotgun (WGS) entry which is preliminary data.</text>
</comment>